<dbReference type="AlphaFoldDB" id="A0A8B9CGW7"/>
<dbReference type="GeneTree" id="ENSGT01030000235545"/>
<dbReference type="Proteomes" id="UP000694426">
    <property type="component" value="Unplaced"/>
</dbReference>
<organism evidence="2 3">
    <name type="scientific">Anser brachyrhynchus</name>
    <name type="common">Pink-footed goose</name>
    <dbReference type="NCBI Taxonomy" id="132585"/>
    <lineage>
        <taxon>Eukaryota</taxon>
        <taxon>Metazoa</taxon>
        <taxon>Chordata</taxon>
        <taxon>Craniata</taxon>
        <taxon>Vertebrata</taxon>
        <taxon>Euteleostomi</taxon>
        <taxon>Archelosauria</taxon>
        <taxon>Archosauria</taxon>
        <taxon>Dinosauria</taxon>
        <taxon>Saurischia</taxon>
        <taxon>Theropoda</taxon>
        <taxon>Coelurosauria</taxon>
        <taxon>Aves</taxon>
        <taxon>Neognathae</taxon>
        <taxon>Galloanserae</taxon>
        <taxon>Anseriformes</taxon>
        <taxon>Anatidae</taxon>
        <taxon>Anserinae</taxon>
        <taxon>Anser</taxon>
    </lineage>
</organism>
<protein>
    <recommendedName>
        <fullName evidence="4">Interleukin-7</fullName>
    </recommendedName>
</protein>
<feature type="signal peptide" evidence="1">
    <location>
        <begin position="1"/>
        <end position="16"/>
    </location>
</feature>
<reference evidence="2" key="1">
    <citation type="submission" date="2025-08" db="UniProtKB">
        <authorList>
            <consortium name="Ensembl"/>
        </authorList>
    </citation>
    <scope>IDENTIFICATION</scope>
</reference>
<accession>A0A8B9CGW7</accession>
<evidence type="ECO:0000313" key="2">
    <source>
        <dbReference type="Ensembl" id="ENSABRP00000018870.1"/>
    </source>
</evidence>
<evidence type="ECO:0000313" key="3">
    <source>
        <dbReference type="Proteomes" id="UP000694426"/>
    </source>
</evidence>
<sequence length="191" mass="22203">MYFYMVLLLLSCRASSYFIPPKAMPFLQKINKTSIIEEIICLLDAEKTSLNEDLCTPTSLKIKNCAHRNIDKFIHELSRLNISKCMTLVKIEMSELEKNCSVLKEETTHESNCKNIKADFSKFKNNLKEFLKWVYETFNCTSTVRNEVDLYTNNCTCPRLRRYRKGWPEERVPWAALGPAGNGEQEMPLTN</sequence>
<keyword evidence="3" id="KW-1185">Reference proteome</keyword>
<proteinExistence type="predicted"/>
<evidence type="ECO:0008006" key="4">
    <source>
        <dbReference type="Google" id="ProtNLM"/>
    </source>
</evidence>
<reference evidence="2" key="2">
    <citation type="submission" date="2025-09" db="UniProtKB">
        <authorList>
            <consortium name="Ensembl"/>
        </authorList>
    </citation>
    <scope>IDENTIFICATION</scope>
</reference>
<name>A0A8B9CGW7_9AVES</name>
<evidence type="ECO:0000256" key="1">
    <source>
        <dbReference type="SAM" id="SignalP"/>
    </source>
</evidence>
<keyword evidence="1" id="KW-0732">Signal</keyword>
<feature type="chain" id="PRO_5033999907" description="Interleukin-7" evidence="1">
    <location>
        <begin position="17"/>
        <end position="191"/>
    </location>
</feature>
<dbReference type="Ensembl" id="ENSABRT00000026589.1">
    <property type="protein sequence ID" value="ENSABRP00000018870.1"/>
    <property type="gene ID" value="ENSABRG00000016190.1"/>
</dbReference>